<evidence type="ECO:0000256" key="3">
    <source>
        <dbReference type="SAM" id="MobiDB-lite"/>
    </source>
</evidence>
<feature type="domain" description="PUM-HD" evidence="4">
    <location>
        <begin position="118"/>
        <end position="455"/>
    </location>
</feature>
<feature type="repeat" description="Pumilio" evidence="2">
    <location>
        <begin position="176"/>
        <end position="211"/>
    </location>
</feature>
<dbReference type="OrthoDB" id="668540at2759"/>
<dbReference type="InterPro" id="IPR001313">
    <property type="entry name" value="Pumilio_RNA-bd_rpt"/>
</dbReference>
<dbReference type="SUPFAM" id="SSF48371">
    <property type="entry name" value="ARM repeat"/>
    <property type="match status" value="1"/>
</dbReference>
<dbReference type="OMA" id="CKILMNN"/>
<dbReference type="Pfam" id="PF00806">
    <property type="entry name" value="PUF"/>
    <property type="match status" value="8"/>
</dbReference>
<evidence type="ECO:0000313" key="5">
    <source>
        <dbReference type="EMBL" id="CAK56559.1"/>
    </source>
</evidence>
<evidence type="ECO:0000256" key="2">
    <source>
        <dbReference type="PROSITE-ProRule" id="PRU00317"/>
    </source>
</evidence>
<dbReference type="PROSITE" id="PS50302">
    <property type="entry name" value="PUM"/>
    <property type="match status" value="4"/>
</dbReference>
<dbReference type="Gene3D" id="1.25.10.10">
    <property type="entry name" value="Leucine-rich Repeat Variant"/>
    <property type="match status" value="1"/>
</dbReference>
<sequence length="457" mass="53315">MQETEQSEKNMIGSLLDEDESECSEFRSSITKSQQHSQSVNNSLYQTIQPAKSFKDVKESPLVLDDPGQQEFPSNDPNNFYFTVQPAFIQQRQHSMSYEFHQYMVSQSSIYYPYQDGYFSQKRTKRMQSSTDSEQTIVNLPFLLQSQQCQDQYASLIIQQSFIQGNDFQRDKIFKALIDDLPLLSKHKFGNYVIQKIIENSNQNLRTLIFEQLHPYLIDMCYDKFGCRVIQKLLEFIQNHQKIQLIQSIKSQVLNLIFDQCGNHVIQKIIDLASEAEFIIDIVTNNVDHIVSHPYGCRIAQKCLEIFPNQKLQQLYISLIPLCERLQFCQYGNYIVQHMITQGPPKGFEVIGKFVKARILEVSQDKYASNVAQKYITLASDEDIASICKILMNNCVPPMLLILINNQFGNYVMQNFYSKCNDKQKEIIQIQINKYEEHQFTQFGRHFLQFLARCQSC</sequence>
<dbReference type="SMART" id="SM00025">
    <property type="entry name" value="Pumilio"/>
    <property type="match status" value="8"/>
</dbReference>
<evidence type="ECO:0000256" key="1">
    <source>
        <dbReference type="ARBA" id="ARBA00022737"/>
    </source>
</evidence>
<protein>
    <recommendedName>
        <fullName evidence="4">PUM-HD domain-containing protein</fullName>
    </recommendedName>
</protein>
<dbReference type="GeneID" id="5009741"/>
<dbReference type="InParanoid" id="A0BDE2"/>
<evidence type="ECO:0000313" key="6">
    <source>
        <dbReference type="Proteomes" id="UP000000600"/>
    </source>
</evidence>
<dbReference type="PANTHER" id="PTHR12537:SF12">
    <property type="entry name" value="MATERNAL PROTEIN PUMILIO"/>
    <property type="match status" value="1"/>
</dbReference>
<dbReference type="PANTHER" id="PTHR12537">
    <property type="entry name" value="RNA BINDING PROTEIN PUMILIO-RELATED"/>
    <property type="match status" value="1"/>
</dbReference>
<feature type="compositionally biased region" description="Polar residues" evidence="3">
    <location>
        <begin position="26"/>
        <end position="44"/>
    </location>
</feature>
<dbReference type="STRING" id="5888.A0BDE2"/>
<dbReference type="KEGG" id="ptm:GSPATT00027587001"/>
<keyword evidence="6" id="KW-1185">Reference proteome</keyword>
<feature type="repeat" description="Pumilio" evidence="2">
    <location>
        <begin position="248"/>
        <end position="284"/>
    </location>
</feature>
<dbReference type="HOGENOM" id="CLU_004017_8_1_1"/>
<organism evidence="5 6">
    <name type="scientific">Paramecium tetraurelia</name>
    <dbReference type="NCBI Taxonomy" id="5888"/>
    <lineage>
        <taxon>Eukaryota</taxon>
        <taxon>Sar</taxon>
        <taxon>Alveolata</taxon>
        <taxon>Ciliophora</taxon>
        <taxon>Intramacronucleata</taxon>
        <taxon>Oligohymenophorea</taxon>
        <taxon>Peniculida</taxon>
        <taxon>Parameciidae</taxon>
        <taxon>Paramecium</taxon>
    </lineage>
</organism>
<proteinExistence type="predicted"/>
<reference evidence="5 6" key="1">
    <citation type="journal article" date="2006" name="Nature">
        <title>Global trends of whole-genome duplications revealed by the ciliate Paramecium tetraurelia.</title>
        <authorList>
            <consortium name="Genoscope"/>
            <person name="Aury J.-M."/>
            <person name="Jaillon O."/>
            <person name="Duret L."/>
            <person name="Noel B."/>
            <person name="Jubin C."/>
            <person name="Porcel B.M."/>
            <person name="Segurens B."/>
            <person name="Daubin V."/>
            <person name="Anthouard V."/>
            <person name="Aiach N."/>
            <person name="Arnaiz O."/>
            <person name="Billaut A."/>
            <person name="Beisson J."/>
            <person name="Blanc I."/>
            <person name="Bouhouche K."/>
            <person name="Camara F."/>
            <person name="Duharcourt S."/>
            <person name="Guigo R."/>
            <person name="Gogendeau D."/>
            <person name="Katinka M."/>
            <person name="Keller A.-M."/>
            <person name="Kissmehl R."/>
            <person name="Klotz C."/>
            <person name="Koll F."/>
            <person name="Le Moue A."/>
            <person name="Lepere C."/>
            <person name="Malinsky S."/>
            <person name="Nowacki M."/>
            <person name="Nowak J.K."/>
            <person name="Plattner H."/>
            <person name="Poulain J."/>
            <person name="Ruiz F."/>
            <person name="Serrano V."/>
            <person name="Zagulski M."/>
            <person name="Dessen P."/>
            <person name="Betermier M."/>
            <person name="Weissenbach J."/>
            <person name="Scarpelli C."/>
            <person name="Schachter V."/>
            <person name="Sperling L."/>
            <person name="Meyer E."/>
            <person name="Cohen J."/>
            <person name="Wincker P."/>
        </authorList>
    </citation>
    <scope>NUCLEOTIDE SEQUENCE [LARGE SCALE GENOMIC DNA]</scope>
    <source>
        <strain evidence="5 6">Stock d4-2</strain>
    </source>
</reference>
<dbReference type="InterPro" id="IPR033133">
    <property type="entry name" value="PUM-HD"/>
</dbReference>
<name>A0BDE2_PARTE</name>
<feature type="repeat" description="Pumilio" evidence="2">
    <location>
        <begin position="353"/>
        <end position="393"/>
    </location>
</feature>
<feature type="repeat" description="Pumilio" evidence="2">
    <location>
        <begin position="212"/>
        <end position="247"/>
    </location>
</feature>
<dbReference type="PROSITE" id="PS50303">
    <property type="entry name" value="PUM_HD"/>
    <property type="match status" value="1"/>
</dbReference>
<dbReference type="RefSeq" id="XP_001423957.1">
    <property type="nucleotide sequence ID" value="XM_001423920.2"/>
</dbReference>
<dbReference type="GO" id="GO:0003729">
    <property type="term" value="F:mRNA binding"/>
    <property type="evidence" value="ECO:0000318"/>
    <property type="project" value="GO_Central"/>
</dbReference>
<dbReference type="EMBL" id="CT867987">
    <property type="protein sequence ID" value="CAK56559.1"/>
    <property type="molecule type" value="Genomic_DNA"/>
</dbReference>
<dbReference type="eggNOG" id="KOG1488">
    <property type="taxonomic scope" value="Eukaryota"/>
</dbReference>
<gene>
    <name evidence="5" type="ORF">GSPATT00027587001</name>
</gene>
<dbReference type="GO" id="GO:0005737">
    <property type="term" value="C:cytoplasm"/>
    <property type="evidence" value="ECO:0000318"/>
    <property type="project" value="GO_Central"/>
</dbReference>
<feature type="region of interest" description="Disordered" evidence="3">
    <location>
        <begin position="1"/>
        <end position="44"/>
    </location>
</feature>
<dbReference type="AlphaFoldDB" id="A0BDE2"/>
<evidence type="ECO:0000259" key="4">
    <source>
        <dbReference type="PROSITE" id="PS50303"/>
    </source>
</evidence>
<keyword evidence="1" id="KW-0677">Repeat</keyword>
<dbReference type="InterPro" id="IPR016024">
    <property type="entry name" value="ARM-type_fold"/>
</dbReference>
<accession>A0BDE2</accession>
<dbReference type="Proteomes" id="UP000000600">
    <property type="component" value="Unassembled WGS sequence"/>
</dbReference>
<dbReference type="InterPro" id="IPR011989">
    <property type="entry name" value="ARM-like"/>
</dbReference>
<dbReference type="GO" id="GO:0010608">
    <property type="term" value="P:post-transcriptional regulation of gene expression"/>
    <property type="evidence" value="ECO:0000318"/>
    <property type="project" value="GO_Central"/>
</dbReference>